<protein>
    <submittedName>
        <fullName evidence="7">16S rRNA (Cytosine967-C5)-methyltransferase</fullName>
        <ecNumber evidence="7">2.1.1.176</ecNumber>
    </submittedName>
</protein>
<dbReference type="PRINTS" id="PR02008">
    <property type="entry name" value="RCMTFAMILY"/>
</dbReference>
<comment type="similarity">
    <text evidence="5">Belongs to the class I-like SAM-binding methyltransferase superfamily. RsmB/NOP family.</text>
</comment>
<accession>A0ABX0UYP1</accession>
<evidence type="ECO:0000313" key="8">
    <source>
        <dbReference type="Proteomes" id="UP001429580"/>
    </source>
</evidence>
<name>A0ABX0UYP1_9HYPH</name>
<dbReference type="SUPFAM" id="SSF53335">
    <property type="entry name" value="S-adenosyl-L-methionine-dependent methyltransferases"/>
    <property type="match status" value="1"/>
</dbReference>
<evidence type="ECO:0000313" key="7">
    <source>
        <dbReference type="EMBL" id="NIJ56710.1"/>
    </source>
</evidence>
<feature type="binding site" evidence="5">
    <location>
        <position position="316"/>
    </location>
    <ligand>
        <name>S-adenosyl-L-methionine</name>
        <dbReference type="ChEBI" id="CHEBI:59789"/>
    </ligand>
</feature>
<dbReference type="EC" id="2.1.1.176" evidence="7"/>
<keyword evidence="2 5" id="KW-0808">Transferase</keyword>
<evidence type="ECO:0000256" key="1">
    <source>
        <dbReference type="ARBA" id="ARBA00022603"/>
    </source>
</evidence>
<dbReference type="InterPro" id="IPR049560">
    <property type="entry name" value="MeTrfase_RsmB-F_NOP2_cat"/>
</dbReference>
<evidence type="ECO:0000256" key="4">
    <source>
        <dbReference type="ARBA" id="ARBA00022884"/>
    </source>
</evidence>
<dbReference type="RefSeq" id="WP_166948407.1">
    <property type="nucleotide sequence ID" value="NZ_JAASQI010000001.1"/>
</dbReference>
<keyword evidence="1 5" id="KW-0489">Methyltransferase</keyword>
<dbReference type="CDD" id="cd02440">
    <property type="entry name" value="AdoMet_MTases"/>
    <property type="match status" value="1"/>
</dbReference>
<dbReference type="InterPro" id="IPR001678">
    <property type="entry name" value="MeTrfase_RsmB-F_NOP2_dom"/>
</dbReference>
<feature type="domain" description="SAM-dependent MTase RsmB/NOP-type" evidence="6">
    <location>
        <begin position="144"/>
        <end position="437"/>
    </location>
</feature>
<proteinExistence type="inferred from homology"/>
<organism evidence="7 8">
    <name type="scientific">Pseudochelatococcus lubricantis</name>
    <dbReference type="NCBI Taxonomy" id="1538102"/>
    <lineage>
        <taxon>Bacteria</taxon>
        <taxon>Pseudomonadati</taxon>
        <taxon>Pseudomonadota</taxon>
        <taxon>Alphaproteobacteria</taxon>
        <taxon>Hyphomicrobiales</taxon>
        <taxon>Chelatococcaceae</taxon>
        <taxon>Pseudochelatococcus</taxon>
    </lineage>
</organism>
<dbReference type="Pfam" id="PF22458">
    <property type="entry name" value="RsmF-B_ferredox"/>
    <property type="match status" value="1"/>
</dbReference>
<dbReference type="InterPro" id="IPR054728">
    <property type="entry name" value="RsmB-like_ferredoxin"/>
</dbReference>
<dbReference type="PANTHER" id="PTHR22807">
    <property type="entry name" value="NOP2 YEAST -RELATED NOL1/NOP2/FMU SUN DOMAIN-CONTAINING"/>
    <property type="match status" value="1"/>
</dbReference>
<evidence type="ECO:0000259" key="6">
    <source>
        <dbReference type="PROSITE" id="PS51686"/>
    </source>
</evidence>
<gene>
    <name evidence="7" type="ORF">FHS82_000523</name>
</gene>
<dbReference type="EMBL" id="JAASQI010000001">
    <property type="protein sequence ID" value="NIJ56710.1"/>
    <property type="molecule type" value="Genomic_DNA"/>
</dbReference>
<feature type="binding site" evidence="5">
    <location>
        <position position="261"/>
    </location>
    <ligand>
        <name>S-adenosyl-L-methionine</name>
        <dbReference type="ChEBI" id="CHEBI:59789"/>
    </ligand>
</feature>
<evidence type="ECO:0000256" key="3">
    <source>
        <dbReference type="ARBA" id="ARBA00022691"/>
    </source>
</evidence>
<keyword evidence="3 5" id="KW-0949">S-adenosyl-L-methionine</keyword>
<dbReference type="GO" id="GO:0032259">
    <property type="term" value="P:methylation"/>
    <property type="evidence" value="ECO:0007669"/>
    <property type="project" value="UniProtKB-KW"/>
</dbReference>
<dbReference type="InterPro" id="IPR023267">
    <property type="entry name" value="RCMT"/>
</dbReference>
<evidence type="ECO:0000256" key="5">
    <source>
        <dbReference type="PROSITE-ProRule" id="PRU01023"/>
    </source>
</evidence>
<comment type="caution">
    <text evidence="7">The sequence shown here is derived from an EMBL/GenBank/DDBJ whole genome shotgun (WGS) entry which is preliminary data.</text>
</comment>
<dbReference type="PANTHER" id="PTHR22807:SF53">
    <property type="entry name" value="RIBOSOMAL RNA SMALL SUBUNIT METHYLTRANSFERASE B-RELATED"/>
    <property type="match status" value="1"/>
</dbReference>
<evidence type="ECO:0000256" key="2">
    <source>
        <dbReference type="ARBA" id="ARBA00022679"/>
    </source>
</evidence>
<comment type="caution">
    <text evidence="5">Lacks conserved residue(s) required for the propagation of feature annotation.</text>
</comment>
<dbReference type="GO" id="GO:0008168">
    <property type="term" value="F:methyltransferase activity"/>
    <property type="evidence" value="ECO:0007669"/>
    <property type="project" value="UniProtKB-KW"/>
</dbReference>
<dbReference type="InterPro" id="IPR029063">
    <property type="entry name" value="SAM-dependent_MTases_sf"/>
</dbReference>
<dbReference type="PROSITE" id="PS51686">
    <property type="entry name" value="SAM_MT_RSMB_NOP"/>
    <property type="match status" value="1"/>
</dbReference>
<keyword evidence="8" id="KW-1185">Reference proteome</keyword>
<dbReference type="Pfam" id="PF01189">
    <property type="entry name" value="Methyltr_RsmB-F"/>
    <property type="match status" value="1"/>
</dbReference>
<dbReference type="Gene3D" id="3.40.50.150">
    <property type="entry name" value="Vaccinia Virus protein VP39"/>
    <property type="match status" value="1"/>
</dbReference>
<dbReference type="Proteomes" id="UP001429580">
    <property type="component" value="Unassembled WGS sequence"/>
</dbReference>
<feature type="active site" description="Nucleophile" evidence="5">
    <location>
        <position position="369"/>
    </location>
</feature>
<reference evidence="7 8" key="1">
    <citation type="submission" date="2020-03" db="EMBL/GenBank/DDBJ databases">
        <title>Genomic Encyclopedia of Type Strains, Phase IV (KMG-IV): sequencing the most valuable type-strain genomes for metagenomic binning, comparative biology and taxonomic classification.</title>
        <authorList>
            <person name="Goeker M."/>
        </authorList>
    </citation>
    <scope>NUCLEOTIDE SEQUENCE [LARGE SCALE GENOMIC DNA]</scope>
    <source>
        <strain evidence="7 8">DSM 103870</strain>
    </source>
</reference>
<sequence length="443" mass="47224">MTPAARVSAAIAILADLEVRRRPVNDALREWGQTHRFAGSRDRAAVATLVYDALRRRASAASLLGGDSPRAVVLGMLRLGRGLEADDIARLFSGERFAPEALTADERGRLEAPPPDMSAPAAGDFPDWLEEPLTRAFGDDLIAEMQALADRAPIDIRVNTLKTSREALAEALAHLSPQTTPLAPDGLRFHVDADGRGPALQAEPEFIQGLFEVQDEGSQLASRLTLAAPGEQVIDLCAGAGGKTLALAAQMDNRGQIYATDIDAQRLAAIHARLERSGARNVQLRVPRGRYDPVRRPEVADPLADLAASADLVLVDAPCTGTGTWRRNPDAKWRLRPGALKERMNDQAVVLDRAAGLVKPGGRIAYVTCSLLPAENDDAITAFLERHDEFSILSAEDVCRQAGLPDLAPCATAAGGLLLTPHRTETDGFYVAVLSNGTTGAAG</sequence>
<keyword evidence="4 5" id="KW-0694">RNA-binding</keyword>